<dbReference type="InterPro" id="IPR029063">
    <property type="entry name" value="SAM-dependent_MTases_sf"/>
</dbReference>
<protein>
    <submittedName>
        <fullName evidence="1">S-adenosyl methyltransferase</fullName>
    </submittedName>
</protein>
<accession>A0A561U4J7</accession>
<comment type="caution">
    <text evidence="1">The sequence shown here is derived from an EMBL/GenBank/DDBJ whole genome shotgun (WGS) entry which is preliminary data.</text>
</comment>
<evidence type="ECO:0000313" key="2">
    <source>
        <dbReference type="Proteomes" id="UP000316184"/>
    </source>
</evidence>
<dbReference type="EMBL" id="VIWX01000004">
    <property type="protein sequence ID" value="TWF94285.1"/>
    <property type="molecule type" value="Genomic_DNA"/>
</dbReference>
<dbReference type="InterPro" id="IPR006764">
    <property type="entry name" value="SAM_dep_MeTrfase_SAV2177_type"/>
</dbReference>
<proteinExistence type="predicted"/>
<sequence length="270" mass="28736">MSETDLSWVDGDVDVETPNAARMYDYYLGGSHNFAHDRAAAARALEVTPAMIPGARANRAFLQRVVRYCLDAGIRQFLDLGSGIPTVGHVSEIAHAVDPSARVAYVDLEPVAVAHTYRMLGDVPTVSVTQADLQDPQAVLNAPGVAGLLDFSQPVAVLAVAVLHFVPDAKDPAAILDAYCAAVPTGSVLAVSHITDHYDTPERVAEIGRLYSSTTNAARHRSFADFTALLGNRELVDPGAVYVTDWRPSAGSVPADSARTAFWGALVKVE</sequence>
<dbReference type="PIRSF" id="PIRSF017393">
    <property type="entry name" value="MTase_SAV2177"/>
    <property type="match status" value="1"/>
</dbReference>
<name>A0A561U4J7_9PSEU</name>
<reference evidence="1 2" key="1">
    <citation type="submission" date="2019-06" db="EMBL/GenBank/DDBJ databases">
        <title>Sequencing the genomes of 1000 actinobacteria strains.</title>
        <authorList>
            <person name="Klenk H.-P."/>
        </authorList>
    </citation>
    <scope>NUCLEOTIDE SEQUENCE [LARGE SCALE GENOMIC DNA]</scope>
    <source>
        <strain evidence="1 2">DSM 46699</strain>
    </source>
</reference>
<dbReference type="GO" id="GO:0032259">
    <property type="term" value="P:methylation"/>
    <property type="evidence" value="ECO:0007669"/>
    <property type="project" value="UniProtKB-KW"/>
</dbReference>
<evidence type="ECO:0000313" key="1">
    <source>
        <dbReference type="EMBL" id="TWF94285.1"/>
    </source>
</evidence>
<dbReference type="Pfam" id="PF04672">
    <property type="entry name" value="Methyltransf_19"/>
    <property type="match status" value="1"/>
</dbReference>
<dbReference type="SUPFAM" id="SSF53335">
    <property type="entry name" value="S-adenosyl-L-methionine-dependent methyltransferases"/>
    <property type="match status" value="1"/>
</dbReference>
<organism evidence="1 2">
    <name type="scientific">Saccharopolyspora dendranthemae</name>
    <dbReference type="NCBI Taxonomy" id="1181886"/>
    <lineage>
        <taxon>Bacteria</taxon>
        <taxon>Bacillati</taxon>
        <taxon>Actinomycetota</taxon>
        <taxon>Actinomycetes</taxon>
        <taxon>Pseudonocardiales</taxon>
        <taxon>Pseudonocardiaceae</taxon>
        <taxon>Saccharopolyspora</taxon>
    </lineage>
</organism>
<dbReference type="GO" id="GO:0008168">
    <property type="term" value="F:methyltransferase activity"/>
    <property type="evidence" value="ECO:0007669"/>
    <property type="project" value="UniProtKB-KW"/>
</dbReference>
<gene>
    <name evidence="1" type="ORF">FHU35_14572</name>
</gene>
<dbReference type="Proteomes" id="UP000316184">
    <property type="component" value="Unassembled WGS sequence"/>
</dbReference>
<dbReference type="AlphaFoldDB" id="A0A561U4J7"/>
<dbReference type="Gene3D" id="3.40.50.150">
    <property type="entry name" value="Vaccinia Virus protein VP39"/>
    <property type="match status" value="1"/>
</dbReference>
<keyword evidence="2" id="KW-1185">Reference proteome</keyword>
<keyword evidence="1" id="KW-0808">Transferase</keyword>
<keyword evidence="1" id="KW-0489">Methyltransferase</keyword>
<dbReference type="OrthoDB" id="5175904at2"/>
<dbReference type="RefSeq" id="WP_145742539.1">
    <property type="nucleotide sequence ID" value="NZ_VIWX01000004.1"/>
</dbReference>